<sequence length="682" mass="73596">MSRTRTPALLSTAGLVAALLGGGAPAHSAEHRATGPANPGFETGDLSGWKVVGGDAFSDRAVSSEDAYWGGPFHQQGTHHLWGHAAAGDEAQGELASSTFEAPARMSFLVAGGWDPERLYVALVRDSDGKELVTQTGMDDEAYVRIQWDTSAWQGEPVHLKVVDRKSGSGEGAWAHINLDDVRTENTAQGEDGLTYRPLGQANQPRPDQPGAADYAADPLRPQYHYTPYQGWINDPNGVIKWKGRHHLFAQYYPGAPKWGPMHWTHADSPDAVHWQQRPVALTPPPPSTPGDQSGIFSGSAVDDDGTLTVAYTRFTDTAANPGATPETVEMATSTNGSDFTPVSGNPVIPQPPPGSDAGFRDPKVFKDPLDDKWKMAVGSGHEGRGKVHLYASDDLRDWSYTGVLAEGESAETGAMWECPDLFRLGDKWVLLYSTNEGGQSLQRYAVGDYDGTTFDADRHGVLDGGGDTYAAQSYQDDDGRRLMVAWMSDWSAKEPTRVNGWAGAQSIHRELFLTDEGKLGQRPVAEVAELATGDPVTTGPRTVTEPWKLGSARTARLRTELDIGASTADTFALRLHSSSAEGTELRYEKSTGTLTLDTTDAGYGTARTWSTTARPDKHGILRLDILLDRSSVEVFAGDGAALTARVHPRYEESQDIVFTTTGGDLRLRSTSRTPLGSSWTS</sequence>
<dbReference type="InterPro" id="IPR001362">
    <property type="entry name" value="Glyco_hydro_32"/>
</dbReference>
<evidence type="ECO:0000256" key="6">
    <source>
        <dbReference type="SAM" id="MobiDB-lite"/>
    </source>
</evidence>
<dbReference type="Gene3D" id="2.60.120.560">
    <property type="entry name" value="Exo-inulinase, domain 1"/>
    <property type="match status" value="1"/>
</dbReference>
<protein>
    <recommendedName>
        <fullName evidence="2">beta-fructofuranosidase</fullName>
        <ecNumber evidence="2">3.2.1.26</ecNumber>
    </recommendedName>
</protein>
<dbReference type="InterPro" id="IPR018053">
    <property type="entry name" value="Glyco_hydro_32_AS"/>
</dbReference>
<dbReference type="Pfam" id="PF08244">
    <property type="entry name" value="Glyco_hydro_32C"/>
    <property type="match status" value="1"/>
</dbReference>
<dbReference type="SUPFAM" id="SSF49899">
    <property type="entry name" value="Concanavalin A-like lectins/glucanases"/>
    <property type="match status" value="1"/>
</dbReference>
<reference evidence="10 11" key="1">
    <citation type="submission" date="2021-10" db="EMBL/GenBank/DDBJ databases">
        <title>Streptomyces gossypii sp. nov., isolated from soil collected from cotton field.</title>
        <authorList>
            <person name="Ge X."/>
            <person name="Chen X."/>
            <person name="Liu W."/>
        </authorList>
    </citation>
    <scope>NUCLEOTIDE SEQUENCE [LARGE SCALE GENOMIC DNA]</scope>
    <source>
        <strain evidence="10 11">N2-109</strain>
    </source>
</reference>
<feature type="region of interest" description="Disordered" evidence="6">
    <location>
        <begin position="191"/>
        <end position="217"/>
    </location>
</feature>
<comment type="caution">
    <text evidence="10">The sequence shown here is derived from an EMBL/GenBank/DDBJ whole genome shotgun (WGS) entry which is preliminary data.</text>
</comment>
<comment type="similarity">
    <text evidence="1 5">Belongs to the glycosyl hydrolase 32 family.</text>
</comment>
<evidence type="ECO:0000256" key="5">
    <source>
        <dbReference type="RuleBase" id="RU362110"/>
    </source>
</evidence>
<keyword evidence="7" id="KW-0732">Signal</keyword>
<keyword evidence="4 5" id="KW-0326">Glycosidase</keyword>
<dbReference type="CDD" id="cd08996">
    <property type="entry name" value="GH32_FFase"/>
    <property type="match status" value="1"/>
</dbReference>
<dbReference type="InterPro" id="IPR051214">
    <property type="entry name" value="GH32_Enzymes"/>
</dbReference>
<feature type="domain" description="Glycosyl hydrolase family 32 C-terminal" evidence="9">
    <location>
        <begin position="552"/>
        <end position="668"/>
    </location>
</feature>
<evidence type="ECO:0000259" key="8">
    <source>
        <dbReference type="Pfam" id="PF00251"/>
    </source>
</evidence>
<evidence type="ECO:0000256" key="2">
    <source>
        <dbReference type="ARBA" id="ARBA00012758"/>
    </source>
</evidence>
<evidence type="ECO:0000313" key="10">
    <source>
        <dbReference type="EMBL" id="MCT2592427.1"/>
    </source>
</evidence>
<name>A0ABT2JX06_9ACTN</name>
<feature type="compositionally biased region" description="Polar residues" evidence="6">
    <location>
        <begin position="331"/>
        <end position="344"/>
    </location>
</feature>
<feature type="region of interest" description="Disordered" evidence="6">
    <location>
        <begin position="282"/>
        <end position="302"/>
    </location>
</feature>
<evidence type="ECO:0000313" key="11">
    <source>
        <dbReference type="Proteomes" id="UP001156389"/>
    </source>
</evidence>
<keyword evidence="11" id="KW-1185">Reference proteome</keyword>
<dbReference type="EC" id="3.2.1.26" evidence="2"/>
<feature type="domain" description="Glycosyl hydrolase family 32 N-terminal" evidence="8">
    <location>
        <begin position="225"/>
        <end position="524"/>
    </location>
</feature>
<dbReference type="EMBL" id="JAJAGO010000010">
    <property type="protein sequence ID" value="MCT2592427.1"/>
    <property type="molecule type" value="Genomic_DNA"/>
</dbReference>
<dbReference type="PROSITE" id="PS00609">
    <property type="entry name" value="GLYCOSYL_HYDROL_F32"/>
    <property type="match status" value="1"/>
</dbReference>
<dbReference type="InterPro" id="IPR013320">
    <property type="entry name" value="ConA-like_dom_sf"/>
</dbReference>
<dbReference type="SMART" id="SM00640">
    <property type="entry name" value="Glyco_32"/>
    <property type="match status" value="1"/>
</dbReference>
<dbReference type="Gene3D" id="2.60.120.260">
    <property type="entry name" value="Galactose-binding domain-like"/>
    <property type="match status" value="1"/>
</dbReference>
<gene>
    <name evidence="10" type="ORF">LHJ74_21385</name>
</gene>
<evidence type="ECO:0000259" key="9">
    <source>
        <dbReference type="Pfam" id="PF08244"/>
    </source>
</evidence>
<evidence type="ECO:0000256" key="1">
    <source>
        <dbReference type="ARBA" id="ARBA00009902"/>
    </source>
</evidence>
<dbReference type="PANTHER" id="PTHR43101:SF1">
    <property type="entry name" value="BETA-FRUCTOSIDASE"/>
    <property type="match status" value="1"/>
</dbReference>
<proteinExistence type="inferred from homology"/>
<dbReference type="PANTHER" id="PTHR43101">
    <property type="entry name" value="BETA-FRUCTOSIDASE"/>
    <property type="match status" value="1"/>
</dbReference>
<feature type="chain" id="PRO_5047018711" description="beta-fructofuranosidase" evidence="7">
    <location>
        <begin position="29"/>
        <end position="682"/>
    </location>
</feature>
<dbReference type="InterPro" id="IPR023296">
    <property type="entry name" value="Glyco_hydro_beta-prop_sf"/>
</dbReference>
<feature type="signal peptide" evidence="7">
    <location>
        <begin position="1"/>
        <end position="28"/>
    </location>
</feature>
<keyword evidence="3 5" id="KW-0378">Hydrolase</keyword>
<dbReference type="RefSeq" id="WP_260219752.1">
    <property type="nucleotide sequence ID" value="NZ_JAJAGO010000010.1"/>
</dbReference>
<dbReference type="Gene3D" id="2.115.10.20">
    <property type="entry name" value="Glycosyl hydrolase domain, family 43"/>
    <property type="match status" value="1"/>
</dbReference>
<accession>A0ABT2JX06</accession>
<dbReference type="SUPFAM" id="SSF75005">
    <property type="entry name" value="Arabinanase/levansucrase/invertase"/>
    <property type="match status" value="1"/>
</dbReference>
<dbReference type="InterPro" id="IPR013148">
    <property type="entry name" value="Glyco_hydro_32_N"/>
</dbReference>
<dbReference type="Pfam" id="PF00251">
    <property type="entry name" value="Glyco_hydro_32N"/>
    <property type="match status" value="1"/>
</dbReference>
<organism evidence="10 11">
    <name type="scientific">Streptomyces gossypii</name>
    <dbReference type="NCBI Taxonomy" id="2883101"/>
    <lineage>
        <taxon>Bacteria</taxon>
        <taxon>Bacillati</taxon>
        <taxon>Actinomycetota</taxon>
        <taxon>Actinomycetes</taxon>
        <taxon>Kitasatosporales</taxon>
        <taxon>Streptomycetaceae</taxon>
        <taxon>Streptomyces</taxon>
    </lineage>
</organism>
<feature type="region of interest" description="Disordered" evidence="6">
    <location>
        <begin position="318"/>
        <end position="364"/>
    </location>
</feature>
<dbReference type="Proteomes" id="UP001156389">
    <property type="component" value="Unassembled WGS sequence"/>
</dbReference>
<evidence type="ECO:0000256" key="7">
    <source>
        <dbReference type="SAM" id="SignalP"/>
    </source>
</evidence>
<evidence type="ECO:0000256" key="3">
    <source>
        <dbReference type="ARBA" id="ARBA00022801"/>
    </source>
</evidence>
<dbReference type="InterPro" id="IPR013189">
    <property type="entry name" value="Glyco_hydro_32_C"/>
</dbReference>
<evidence type="ECO:0000256" key="4">
    <source>
        <dbReference type="ARBA" id="ARBA00023295"/>
    </source>
</evidence>